<dbReference type="Proteomes" id="UP001591681">
    <property type="component" value="Unassembled WGS sequence"/>
</dbReference>
<accession>A0ABD1J9Q4</accession>
<protein>
    <submittedName>
        <fullName evidence="1">Uncharacterized protein</fullName>
    </submittedName>
</protein>
<dbReference type="EMBL" id="JBHFQA010000018">
    <property type="protein sequence ID" value="KAL2083055.1"/>
    <property type="molecule type" value="Genomic_DNA"/>
</dbReference>
<sequence length="334" mass="37812">MKIEHRVNETNPAVKEHYVSEVHMEIDDLKRIYSNDYLSKNVLQNGLKAANWSEVPHYPRPVEFCMGTVAHVTTKDGLDGILGSGGFKGGVKSSLLWWNPVIGPEEITAAEQRYLEKLFPDQTAEEKTGQKPFLHNFTTSPAFQDESRYGNFRFSFSLPDVLQAYSTQFCGGEKPVFRVYETVVFSQEVMYVVLVHSPNVHDYDVYPELGDDEGVCAYQDGKIMWRAQAISETHRFQLNENRDEKQVHVERGNGAFYVWDVVSLALHVPKGSIFEFSHERLKKTALTACGPAYPAINKPLMSLPEAEAIVMEIRATCEYDKSADTTDELKSEGE</sequence>
<keyword evidence="2" id="KW-1185">Reference proteome</keyword>
<dbReference type="AlphaFoldDB" id="A0ABD1J9Q4"/>
<name>A0ABD1J9Q4_9TELE</name>
<comment type="caution">
    <text evidence="1">The sequence shown here is derived from an EMBL/GenBank/DDBJ whole genome shotgun (WGS) entry which is preliminary data.</text>
</comment>
<organism evidence="1 2">
    <name type="scientific">Coilia grayii</name>
    <name type="common">Gray's grenadier anchovy</name>
    <dbReference type="NCBI Taxonomy" id="363190"/>
    <lineage>
        <taxon>Eukaryota</taxon>
        <taxon>Metazoa</taxon>
        <taxon>Chordata</taxon>
        <taxon>Craniata</taxon>
        <taxon>Vertebrata</taxon>
        <taxon>Euteleostomi</taxon>
        <taxon>Actinopterygii</taxon>
        <taxon>Neopterygii</taxon>
        <taxon>Teleostei</taxon>
        <taxon>Clupei</taxon>
        <taxon>Clupeiformes</taxon>
        <taxon>Clupeoidei</taxon>
        <taxon>Engraulidae</taxon>
        <taxon>Coilinae</taxon>
        <taxon>Coilia</taxon>
    </lineage>
</organism>
<reference evidence="1 2" key="1">
    <citation type="submission" date="2024-09" db="EMBL/GenBank/DDBJ databases">
        <title>A chromosome-level genome assembly of Gray's grenadier anchovy, Coilia grayii.</title>
        <authorList>
            <person name="Fu Z."/>
        </authorList>
    </citation>
    <scope>NUCLEOTIDE SEQUENCE [LARGE SCALE GENOMIC DNA]</scope>
    <source>
        <strain evidence="1">G4</strain>
        <tissue evidence="1">Muscle</tissue>
    </source>
</reference>
<proteinExistence type="predicted"/>
<evidence type="ECO:0000313" key="2">
    <source>
        <dbReference type="Proteomes" id="UP001591681"/>
    </source>
</evidence>
<evidence type="ECO:0000313" key="1">
    <source>
        <dbReference type="EMBL" id="KAL2083055.1"/>
    </source>
</evidence>
<gene>
    <name evidence="1" type="ORF">ACEWY4_020828</name>
</gene>